<dbReference type="InterPro" id="IPR036397">
    <property type="entry name" value="RNaseH_sf"/>
</dbReference>
<accession>A0A2G6KC36</accession>
<dbReference type="FunFam" id="3.30.420.10:FF:000045">
    <property type="entry name" value="3'-5' exonuclease DinG"/>
    <property type="match status" value="1"/>
</dbReference>
<evidence type="ECO:0000313" key="6">
    <source>
        <dbReference type="Proteomes" id="UP000230914"/>
    </source>
</evidence>
<dbReference type="PANTHER" id="PTHR30231">
    <property type="entry name" value="DNA POLYMERASE III SUBUNIT EPSILON"/>
    <property type="match status" value="1"/>
</dbReference>
<dbReference type="SMART" id="SM00479">
    <property type="entry name" value="EXOIII"/>
    <property type="match status" value="1"/>
</dbReference>
<dbReference type="GO" id="GO:0005829">
    <property type="term" value="C:cytosol"/>
    <property type="evidence" value="ECO:0007669"/>
    <property type="project" value="TreeGrafter"/>
</dbReference>
<dbReference type="GO" id="GO:0003676">
    <property type="term" value="F:nucleic acid binding"/>
    <property type="evidence" value="ECO:0007669"/>
    <property type="project" value="InterPro"/>
</dbReference>
<evidence type="ECO:0000313" key="5">
    <source>
        <dbReference type="EMBL" id="PIE32930.1"/>
    </source>
</evidence>
<reference evidence="5 6" key="1">
    <citation type="submission" date="2017-10" db="EMBL/GenBank/DDBJ databases">
        <title>Novel microbial diversity and functional potential in the marine mammal oral microbiome.</title>
        <authorList>
            <person name="Dudek N.K."/>
            <person name="Sun C.L."/>
            <person name="Burstein D."/>
            <person name="Kantor R.S."/>
            <person name="Aliaga Goltsman D.S."/>
            <person name="Bik E.M."/>
            <person name="Thomas B.C."/>
            <person name="Banfield J.F."/>
            <person name="Relman D.A."/>
        </authorList>
    </citation>
    <scope>NUCLEOTIDE SEQUENCE [LARGE SCALE GENOMIC DNA]</scope>
    <source>
        <strain evidence="5">DOLJORAL78_61_10</strain>
    </source>
</reference>
<dbReference type="Gene3D" id="3.30.420.10">
    <property type="entry name" value="Ribonuclease H-like superfamily/Ribonuclease H"/>
    <property type="match status" value="1"/>
</dbReference>
<dbReference type="Proteomes" id="UP000230914">
    <property type="component" value="Unassembled WGS sequence"/>
</dbReference>
<organism evidence="5 6">
    <name type="scientific">Ilumatobacter coccineus</name>
    <dbReference type="NCBI Taxonomy" id="467094"/>
    <lineage>
        <taxon>Bacteria</taxon>
        <taxon>Bacillati</taxon>
        <taxon>Actinomycetota</taxon>
        <taxon>Acidimicrobiia</taxon>
        <taxon>Acidimicrobiales</taxon>
        <taxon>Ilumatobacteraceae</taxon>
        <taxon>Ilumatobacter</taxon>
    </lineage>
</organism>
<keyword evidence="1" id="KW-0540">Nuclease</keyword>
<keyword evidence="3" id="KW-0269">Exonuclease</keyword>
<protein>
    <submittedName>
        <fullName evidence="5">DNA polymerase III subunit epsilon</fullName>
    </submittedName>
</protein>
<keyword evidence="2" id="KW-0378">Hydrolase</keyword>
<sequence>MDLPRFAVIDVETSGLDHTTDRVLQVAIATVDQGVIIDEWSSLIQVRWPWTKIGPSDIHGLSWWQLRNAPPAATVAAELAQRLDGTVVTAHNIGFDWPFIVELANTHQVVLPEVPRLCTLKLSRRLDPDRQLSHRLVDVCDRYGITIERAHDARYDARATAQILPLLLSDHGITTRSQLAQRYER</sequence>
<evidence type="ECO:0000256" key="2">
    <source>
        <dbReference type="ARBA" id="ARBA00022801"/>
    </source>
</evidence>
<dbReference type="InterPro" id="IPR012337">
    <property type="entry name" value="RNaseH-like_sf"/>
</dbReference>
<dbReference type="PANTHER" id="PTHR30231:SF4">
    <property type="entry name" value="PROTEIN NEN2"/>
    <property type="match status" value="1"/>
</dbReference>
<dbReference type="Pfam" id="PF00929">
    <property type="entry name" value="RNase_T"/>
    <property type="match status" value="1"/>
</dbReference>
<gene>
    <name evidence="5" type="ORF">CSA55_02740</name>
</gene>
<evidence type="ECO:0000256" key="1">
    <source>
        <dbReference type="ARBA" id="ARBA00022722"/>
    </source>
</evidence>
<feature type="domain" description="Exonuclease" evidence="4">
    <location>
        <begin position="5"/>
        <end position="173"/>
    </location>
</feature>
<dbReference type="EMBL" id="PDSL01000040">
    <property type="protein sequence ID" value="PIE32930.1"/>
    <property type="molecule type" value="Genomic_DNA"/>
</dbReference>
<dbReference type="GO" id="GO:0008408">
    <property type="term" value="F:3'-5' exonuclease activity"/>
    <property type="evidence" value="ECO:0007669"/>
    <property type="project" value="TreeGrafter"/>
</dbReference>
<dbReference type="CDD" id="cd06127">
    <property type="entry name" value="DEDDh"/>
    <property type="match status" value="1"/>
</dbReference>
<evidence type="ECO:0000256" key="3">
    <source>
        <dbReference type="ARBA" id="ARBA00022839"/>
    </source>
</evidence>
<dbReference type="InterPro" id="IPR013520">
    <property type="entry name" value="Ribonucl_H"/>
</dbReference>
<name>A0A2G6KC36_9ACTN</name>
<proteinExistence type="predicted"/>
<dbReference type="AlphaFoldDB" id="A0A2G6KC36"/>
<evidence type="ECO:0000259" key="4">
    <source>
        <dbReference type="SMART" id="SM00479"/>
    </source>
</evidence>
<comment type="caution">
    <text evidence="5">The sequence shown here is derived from an EMBL/GenBank/DDBJ whole genome shotgun (WGS) entry which is preliminary data.</text>
</comment>
<dbReference type="SUPFAM" id="SSF53098">
    <property type="entry name" value="Ribonuclease H-like"/>
    <property type="match status" value="1"/>
</dbReference>